<reference evidence="1 2" key="1">
    <citation type="journal article" date="2014" name="Nature">
        <title>An environmental bacterial taxon with a large and distinct metabolic repertoire.</title>
        <authorList>
            <person name="Wilson M.C."/>
            <person name="Mori T."/>
            <person name="Ruckert C."/>
            <person name="Uria A.R."/>
            <person name="Helf M.J."/>
            <person name="Takada K."/>
            <person name="Gernert C."/>
            <person name="Steffens U.A."/>
            <person name="Heycke N."/>
            <person name="Schmitt S."/>
            <person name="Rinke C."/>
            <person name="Helfrich E.J."/>
            <person name="Brachmann A.O."/>
            <person name="Gurgui C."/>
            <person name="Wakimoto T."/>
            <person name="Kracht M."/>
            <person name="Crusemann M."/>
            <person name="Hentschel U."/>
            <person name="Abe I."/>
            <person name="Matsunaga S."/>
            <person name="Kalinowski J."/>
            <person name="Takeyama H."/>
            <person name="Piel J."/>
        </authorList>
    </citation>
    <scope>NUCLEOTIDE SEQUENCE [LARGE SCALE GENOMIC DNA]</scope>
    <source>
        <strain evidence="2">TSY1</strain>
    </source>
</reference>
<evidence type="ECO:0000313" key="2">
    <source>
        <dbReference type="Proteomes" id="UP000019141"/>
    </source>
</evidence>
<dbReference type="AlphaFoldDB" id="W4LFB5"/>
<dbReference type="EMBL" id="AZHW01000765">
    <property type="protein sequence ID" value="ETW96609.1"/>
    <property type="molecule type" value="Genomic_DNA"/>
</dbReference>
<proteinExistence type="predicted"/>
<name>W4LFB5_ENTF1</name>
<dbReference type="PROSITE" id="PS51257">
    <property type="entry name" value="PROKAR_LIPOPROTEIN"/>
    <property type="match status" value="1"/>
</dbReference>
<accession>W4LFB5</accession>
<gene>
    <name evidence="1" type="ORF">ETSY1_25940</name>
</gene>
<dbReference type="HOGENOM" id="CLU_2435363_0_0_7"/>
<keyword evidence="2" id="KW-1185">Reference proteome</keyword>
<dbReference type="Proteomes" id="UP000019141">
    <property type="component" value="Unassembled WGS sequence"/>
</dbReference>
<organism evidence="1 2">
    <name type="scientific">Entotheonella factor</name>
    <dbReference type="NCBI Taxonomy" id="1429438"/>
    <lineage>
        <taxon>Bacteria</taxon>
        <taxon>Pseudomonadati</taxon>
        <taxon>Nitrospinota/Tectimicrobiota group</taxon>
        <taxon>Candidatus Tectimicrobiota</taxon>
        <taxon>Candidatus Entotheonellia</taxon>
        <taxon>Candidatus Entotheonellales</taxon>
        <taxon>Candidatus Entotheonellaceae</taxon>
        <taxon>Candidatus Entotheonella</taxon>
    </lineage>
</organism>
<comment type="caution">
    <text evidence="1">The sequence shown here is derived from an EMBL/GenBank/DDBJ whole genome shotgun (WGS) entry which is preliminary data.</text>
</comment>
<sequence length="90" mass="9538">MNRLWILLGCVAGGLGAGCAPSGDISGWELVPKSEQVAQMEVFPELPVQLPDTTPLPSREAVLSGPIAGVYLEKLDQGSLFRRGYSTPTP</sequence>
<protein>
    <submittedName>
        <fullName evidence="1">Uncharacterized protein</fullName>
    </submittedName>
</protein>
<evidence type="ECO:0000313" key="1">
    <source>
        <dbReference type="EMBL" id="ETW96609.1"/>
    </source>
</evidence>